<comment type="caution">
    <text evidence="2">The sequence shown here is derived from an EMBL/GenBank/DDBJ whole genome shotgun (WGS) entry which is preliminary data.</text>
</comment>
<name>A0ABP5GDC9_9ACTN</name>
<dbReference type="RefSeq" id="WP_344668552.1">
    <property type="nucleotide sequence ID" value="NZ_BAAAQN010000037.1"/>
</dbReference>
<protein>
    <submittedName>
        <fullName evidence="2">Uncharacterized protein</fullName>
    </submittedName>
</protein>
<evidence type="ECO:0000313" key="3">
    <source>
        <dbReference type="Proteomes" id="UP001500751"/>
    </source>
</evidence>
<evidence type="ECO:0000256" key="1">
    <source>
        <dbReference type="SAM" id="MobiDB-lite"/>
    </source>
</evidence>
<keyword evidence="3" id="KW-1185">Reference proteome</keyword>
<feature type="region of interest" description="Disordered" evidence="1">
    <location>
        <begin position="557"/>
        <end position="598"/>
    </location>
</feature>
<dbReference type="Proteomes" id="UP001500751">
    <property type="component" value="Unassembled WGS sequence"/>
</dbReference>
<proteinExistence type="predicted"/>
<organism evidence="2 3">
    <name type="scientific">Catenulispora yoronensis</name>
    <dbReference type="NCBI Taxonomy" id="450799"/>
    <lineage>
        <taxon>Bacteria</taxon>
        <taxon>Bacillati</taxon>
        <taxon>Actinomycetota</taxon>
        <taxon>Actinomycetes</taxon>
        <taxon>Catenulisporales</taxon>
        <taxon>Catenulisporaceae</taxon>
        <taxon>Catenulispora</taxon>
    </lineage>
</organism>
<dbReference type="EMBL" id="BAAAQN010000037">
    <property type="protein sequence ID" value="GAA2044375.1"/>
    <property type="molecule type" value="Genomic_DNA"/>
</dbReference>
<accession>A0ABP5GDC9</accession>
<sequence length="598" mass="60986">MATCLLDYAFSTAPIPLQVNAPGATATSRVNLAVFNPTPGVLCSQILVAVPVGTGAADLFLEPPLTSVNTAKWAISSQDVVKGEELGLGEGTFATIVFQCRDQADYGVGYSLVLSVVGTVNSTVGEFTYMIQEWSGTSPDDLNPKVGTFPLSKQEAVFTLTNFTAVAVDKPTVPGTAFANGQPLRLAWESTGTWFELYAKGNPAPLHAGPETSYELPGGLSADTQFVLVASVTGDPSHDSPSPGYQSIYLYDALTLVVTDPDLTPRTVAAQNTITAGGALTAASATVTGALGAGSATVTGALNTGSATVTGALTTGSVTTGGLTANAPAKVASTLEVTGKATLADTSAATLAAGAVTTGRITITGPNDSLHVQGGELWVDTGNRNAAQVFNTAGLYPTGWFQNRSGRLDNKVTGVVGWVVNASDCGLYTNGRMIAAGGLAALTHLPTRTGHRVVTSPLAPEAEVQLTGSAHLANGRARVVFDEDVADLVCFSQHAPYRVLLTPTGRCAGLIVVAKAADHFIVEEAADGYSDASFDWMVVSRVRADGEPSVAMRLPAQLPEAQRPPAGGGESGGAADHGADGHGADDHGSSGAVDATAE</sequence>
<gene>
    <name evidence="2" type="ORF">GCM10009839_54950</name>
</gene>
<reference evidence="3" key="1">
    <citation type="journal article" date="2019" name="Int. J. Syst. Evol. Microbiol.">
        <title>The Global Catalogue of Microorganisms (GCM) 10K type strain sequencing project: providing services to taxonomists for standard genome sequencing and annotation.</title>
        <authorList>
            <consortium name="The Broad Institute Genomics Platform"/>
            <consortium name="The Broad Institute Genome Sequencing Center for Infectious Disease"/>
            <person name="Wu L."/>
            <person name="Ma J."/>
        </authorList>
    </citation>
    <scope>NUCLEOTIDE SEQUENCE [LARGE SCALE GENOMIC DNA]</scope>
    <source>
        <strain evidence="3">JCM 16014</strain>
    </source>
</reference>
<feature type="compositionally biased region" description="Basic and acidic residues" evidence="1">
    <location>
        <begin position="577"/>
        <end position="588"/>
    </location>
</feature>
<evidence type="ECO:0000313" key="2">
    <source>
        <dbReference type="EMBL" id="GAA2044375.1"/>
    </source>
</evidence>